<dbReference type="UniPathway" id="UPA01057">
    <property type="reaction ID" value="UER00165"/>
</dbReference>
<dbReference type="SMART" id="SM00922">
    <property type="entry name" value="MR_MLE"/>
    <property type="match status" value="1"/>
</dbReference>
<comment type="cofactor">
    <cofactor evidence="1">
        <name>Mg(2+)</name>
        <dbReference type="ChEBI" id="CHEBI:18420"/>
    </cofactor>
</comment>
<dbReference type="UniPathway" id="UPA00079"/>
<dbReference type="SFLD" id="SFLDS00001">
    <property type="entry name" value="Enolase"/>
    <property type="match status" value="1"/>
</dbReference>
<organism evidence="10 11">
    <name type="scientific">Planococcus massiliensis</name>
    <dbReference type="NCBI Taxonomy" id="1499687"/>
    <lineage>
        <taxon>Bacteria</taxon>
        <taxon>Bacillati</taxon>
        <taxon>Bacillota</taxon>
        <taxon>Bacilli</taxon>
        <taxon>Bacillales</taxon>
        <taxon>Caryophanaceae</taxon>
        <taxon>Planococcus</taxon>
    </lineage>
</organism>
<dbReference type="EC" id="4.2.1.113" evidence="7 8"/>
<keyword evidence="11" id="KW-1185">Reference proteome</keyword>
<feature type="domain" description="Mandelate racemase/muconate lactonizing enzyme C-terminal" evidence="9">
    <location>
        <begin position="143"/>
        <end position="235"/>
    </location>
</feature>
<keyword evidence="5" id="KW-0460">Magnesium</keyword>
<dbReference type="InterPro" id="IPR013342">
    <property type="entry name" value="Mandelate_racemase_C"/>
</dbReference>
<dbReference type="InterPro" id="IPR036849">
    <property type="entry name" value="Enolase-like_C_sf"/>
</dbReference>
<dbReference type="RefSeq" id="WP_052652104.1">
    <property type="nucleotide sequence ID" value="NZ_CCXS01000001.1"/>
</dbReference>
<dbReference type="SFLD" id="SFLDF00009">
    <property type="entry name" value="o-succinylbenzoate_synthase"/>
    <property type="match status" value="1"/>
</dbReference>
<evidence type="ECO:0000259" key="9">
    <source>
        <dbReference type="SMART" id="SM00922"/>
    </source>
</evidence>
<dbReference type="Gene3D" id="3.30.390.10">
    <property type="entry name" value="Enolase-like, N-terminal domain"/>
    <property type="match status" value="1"/>
</dbReference>
<evidence type="ECO:0000313" key="10">
    <source>
        <dbReference type="EMBL" id="CEG23332.1"/>
    </source>
</evidence>
<keyword evidence="4" id="KW-0479">Metal-binding</keyword>
<dbReference type="GO" id="GO:0016854">
    <property type="term" value="F:racemase and epimerase activity"/>
    <property type="evidence" value="ECO:0007669"/>
    <property type="project" value="UniProtKB-ARBA"/>
</dbReference>
<dbReference type="InterPro" id="IPR010197">
    <property type="entry name" value="OSBS/NAAAR"/>
</dbReference>
<evidence type="ECO:0000256" key="4">
    <source>
        <dbReference type="ARBA" id="ARBA00022723"/>
    </source>
</evidence>
<reference evidence="10 11" key="1">
    <citation type="submission" date="2014-09" db="EMBL/GenBank/DDBJ databases">
        <authorList>
            <person name="Urmite Genomes Urmite Genomes"/>
        </authorList>
    </citation>
    <scope>NUCLEOTIDE SEQUENCE [LARGE SCALE GENOMIC DNA]</scope>
    <source>
        <strain evidence="10 11">ES2</strain>
    </source>
</reference>
<dbReference type="PANTHER" id="PTHR48073">
    <property type="entry name" value="O-SUCCINYLBENZOATE SYNTHASE-RELATED"/>
    <property type="match status" value="1"/>
</dbReference>
<dbReference type="Pfam" id="PF13378">
    <property type="entry name" value="MR_MLE_C"/>
    <property type="match status" value="1"/>
</dbReference>
<evidence type="ECO:0000256" key="5">
    <source>
        <dbReference type="ARBA" id="ARBA00022842"/>
    </source>
</evidence>
<sequence>MVVTISEIGLSSIKQPLKQPFKTSLQRVEEREVILVKVQSSEGLVGYGECVAFSTPWYTEETVASCRFVMENVLIPLLKGKVVERPEEIHHLFSRVKGNRMAKAAIEMAIWDLFAKKKDLPLWQMVGGTREAIPAGVVVAADETEISDQVEAVVEKGYSRVKIKITPFTNIELLTGIVSRYPDTLFFADANGAFDEQSFEQLKRFDQIGLTLIEQPFGEQEWHLHARAKREMKTPICLDESITCLEDVERVINEQAGDIIVLKMARLGGWSETLRIVELCRQHSIGMWVGGMIEFGVSKAHNLALAALPGISLPGDFSDSDHFWRQDIIEPGIKVRNGKIALSEKPGIGYAVRY</sequence>
<proteinExistence type="inferred from homology"/>
<dbReference type="SUPFAM" id="SSF51604">
    <property type="entry name" value="Enolase C-terminal domain-like"/>
    <property type="match status" value="1"/>
</dbReference>
<keyword evidence="6" id="KW-0456">Lyase</keyword>
<evidence type="ECO:0000256" key="1">
    <source>
        <dbReference type="ARBA" id="ARBA00001946"/>
    </source>
</evidence>
<evidence type="ECO:0000313" key="11">
    <source>
        <dbReference type="Proteomes" id="UP000043699"/>
    </source>
</evidence>
<evidence type="ECO:0000256" key="2">
    <source>
        <dbReference type="ARBA" id="ARBA00001968"/>
    </source>
</evidence>
<dbReference type="EMBL" id="CCXS01000001">
    <property type="protein sequence ID" value="CEG23332.1"/>
    <property type="molecule type" value="Genomic_DNA"/>
</dbReference>
<evidence type="ECO:0000256" key="7">
    <source>
        <dbReference type="ARBA" id="ARBA00029491"/>
    </source>
</evidence>
<dbReference type="STRING" id="1499687.BN1080_02285"/>
<dbReference type="GO" id="GO:0006518">
    <property type="term" value="P:peptide metabolic process"/>
    <property type="evidence" value="ECO:0007669"/>
    <property type="project" value="UniProtKB-ARBA"/>
</dbReference>
<dbReference type="Gene3D" id="3.20.20.120">
    <property type="entry name" value="Enolase-like C-terminal domain"/>
    <property type="match status" value="1"/>
</dbReference>
<dbReference type="Pfam" id="PF02746">
    <property type="entry name" value="MR_MLE_N"/>
    <property type="match status" value="1"/>
</dbReference>
<dbReference type="GO" id="GO:0043748">
    <property type="term" value="F:O-succinylbenzoate synthase activity"/>
    <property type="evidence" value="ECO:0007669"/>
    <property type="project" value="UniProtKB-EC"/>
</dbReference>
<accession>A0A098ENH0</accession>
<dbReference type="InterPro" id="IPR029017">
    <property type="entry name" value="Enolase-like_N"/>
</dbReference>
<dbReference type="NCBIfam" id="TIGR01928">
    <property type="entry name" value="menC_lowGC_arch"/>
    <property type="match status" value="1"/>
</dbReference>
<dbReference type="FunFam" id="3.30.390.10:FF:000009">
    <property type="entry name" value="Hydrophobic dipeptide epimerase"/>
    <property type="match status" value="1"/>
</dbReference>
<name>A0A098ENH0_9BACL</name>
<evidence type="ECO:0000256" key="3">
    <source>
        <dbReference type="ARBA" id="ARBA00008031"/>
    </source>
</evidence>
<dbReference type="GO" id="GO:0000287">
    <property type="term" value="F:magnesium ion binding"/>
    <property type="evidence" value="ECO:0007669"/>
    <property type="project" value="UniProtKB-ARBA"/>
</dbReference>
<dbReference type="InterPro" id="IPR029065">
    <property type="entry name" value="Enolase_C-like"/>
</dbReference>
<dbReference type="OrthoDB" id="9774531at2"/>
<dbReference type="AlphaFoldDB" id="A0A098ENH0"/>
<evidence type="ECO:0000256" key="8">
    <source>
        <dbReference type="NCBIfam" id="TIGR01928"/>
    </source>
</evidence>
<dbReference type="SUPFAM" id="SSF54826">
    <property type="entry name" value="Enolase N-terminal domain-like"/>
    <property type="match status" value="1"/>
</dbReference>
<dbReference type="InterPro" id="IPR013341">
    <property type="entry name" value="Mandelate_racemase_N_dom"/>
</dbReference>
<gene>
    <name evidence="10" type="primary">menC_2</name>
    <name evidence="10" type="ORF">BN1080_02285</name>
</gene>
<dbReference type="SFLD" id="SFLDG00180">
    <property type="entry name" value="muconate_cycloisomerase"/>
    <property type="match status" value="1"/>
</dbReference>
<dbReference type="PANTHER" id="PTHR48073:SF5">
    <property type="entry name" value="O-SUCCINYLBENZOATE SYNTHASE"/>
    <property type="match status" value="1"/>
</dbReference>
<dbReference type="GO" id="GO:0009234">
    <property type="term" value="P:menaquinone biosynthetic process"/>
    <property type="evidence" value="ECO:0007669"/>
    <property type="project" value="UniProtKB-UniRule"/>
</dbReference>
<protein>
    <recommendedName>
        <fullName evidence="7 8">o-succinylbenzoate synthase</fullName>
        <ecNumber evidence="7 8">4.2.1.113</ecNumber>
    </recommendedName>
</protein>
<comment type="similarity">
    <text evidence="3">Belongs to the mandelate racemase/muconate lactonizing enzyme family.</text>
</comment>
<evidence type="ECO:0000256" key="6">
    <source>
        <dbReference type="ARBA" id="ARBA00023239"/>
    </source>
</evidence>
<comment type="cofactor">
    <cofactor evidence="2">
        <name>a divalent metal cation</name>
        <dbReference type="ChEBI" id="CHEBI:60240"/>
    </cofactor>
</comment>
<dbReference type="Proteomes" id="UP000043699">
    <property type="component" value="Unassembled WGS sequence"/>
</dbReference>